<evidence type="ECO:0000313" key="1">
    <source>
        <dbReference type="EMBL" id="KAJ9089660.1"/>
    </source>
</evidence>
<organism evidence="1 2">
    <name type="scientific">Entomophthora muscae</name>
    <dbReference type="NCBI Taxonomy" id="34485"/>
    <lineage>
        <taxon>Eukaryota</taxon>
        <taxon>Fungi</taxon>
        <taxon>Fungi incertae sedis</taxon>
        <taxon>Zoopagomycota</taxon>
        <taxon>Entomophthoromycotina</taxon>
        <taxon>Entomophthoromycetes</taxon>
        <taxon>Entomophthorales</taxon>
        <taxon>Entomophthoraceae</taxon>
        <taxon>Entomophthora</taxon>
    </lineage>
</organism>
<comment type="caution">
    <text evidence="1">The sequence shown here is derived from an EMBL/GenBank/DDBJ whole genome shotgun (WGS) entry which is preliminary data.</text>
</comment>
<keyword evidence="2" id="KW-1185">Reference proteome</keyword>
<accession>A0ACC2URY1</accession>
<sequence length="316" mass="35561">MQSQLNSTQRKTKSVRFASTLATVRCFDINQTPSSVCGSTAMTLWSSLPPEHSRRLLSSKVILESISLDNNQVLGQVRVHNLAFEKRVTLRYSLDNWASYQDHDLHFLRPVYNSPVDQDVFQFRVQLPEHLCTSTQYDAEFVMRAALRYCVNGQEFWDNNLKRDYTFVITPQVHIDPTEYEWQVSESGTLPPKKRTGLCAVSGAAKPSPFLEDSKLFASKSFDNLENGFAVPHQPPRRPALPSSAIRLKPKALTPPTFTFVPTRKVAAQPKPVPAAVPFFDLPMPFLMAPEPPLRRSFFDSIPVSGPLPKNLLGST</sequence>
<gene>
    <name evidence="1" type="primary">PPP1R3E_2</name>
    <name evidence="1" type="ORF">DSO57_1010362</name>
</gene>
<protein>
    <submittedName>
        <fullName evidence="1">Protein phosphatase 1 regulatory subunit 3E</fullName>
    </submittedName>
</protein>
<name>A0ACC2URY1_9FUNG</name>
<reference evidence="1" key="1">
    <citation type="submission" date="2022-04" db="EMBL/GenBank/DDBJ databases">
        <title>Genome of the entomopathogenic fungus Entomophthora muscae.</title>
        <authorList>
            <person name="Elya C."/>
            <person name="Lovett B.R."/>
            <person name="Lee E."/>
            <person name="Macias A.M."/>
            <person name="Hajek A.E."/>
            <person name="De Bivort B.L."/>
            <person name="Kasson M.T."/>
            <person name="De Fine Licht H.H."/>
            <person name="Stajich J.E."/>
        </authorList>
    </citation>
    <scope>NUCLEOTIDE SEQUENCE</scope>
    <source>
        <strain evidence="1">Berkeley</strain>
    </source>
</reference>
<proteinExistence type="predicted"/>
<evidence type="ECO:0000313" key="2">
    <source>
        <dbReference type="Proteomes" id="UP001165960"/>
    </source>
</evidence>
<dbReference type="EMBL" id="QTSX02000034">
    <property type="protein sequence ID" value="KAJ9089660.1"/>
    <property type="molecule type" value="Genomic_DNA"/>
</dbReference>
<dbReference type="Proteomes" id="UP001165960">
    <property type="component" value="Unassembled WGS sequence"/>
</dbReference>